<dbReference type="PIRSF" id="PIRSF000429">
    <property type="entry name" value="Ac-CoA_Ac_transf"/>
    <property type="match status" value="1"/>
</dbReference>
<dbReference type="Proteomes" id="UP000298180">
    <property type="component" value="Unassembled WGS sequence"/>
</dbReference>
<evidence type="ECO:0000313" key="2">
    <source>
        <dbReference type="EMBL" id="TFZ01007.1"/>
    </source>
</evidence>
<protein>
    <submittedName>
        <fullName evidence="2">Thiolase family protein</fullName>
    </submittedName>
</protein>
<dbReference type="EMBL" id="SMLM01000003">
    <property type="protein sequence ID" value="TFZ01007.1"/>
    <property type="molecule type" value="Genomic_DNA"/>
</dbReference>
<dbReference type="InterPro" id="IPR016039">
    <property type="entry name" value="Thiolase-like"/>
</dbReference>
<gene>
    <name evidence="2" type="ORF">EZ313_20610</name>
</gene>
<feature type="domain" description="Thiolase C-terminal" evidence="1">
    <location>
        <begin position="244"/>
        <end position="375"/>
    </location>
</feature>
<dbReference type="OrthoDB" id="9790314at2"/>
<organism evidence="2 3">
    <name type="scientific">Ramlibacter henchirensis</name>
    <dbReference type="NCBI Taxonomy" id="204072"/>
    <lineage>
        <taxon>Bacteria</taxon>
        <taxon>Pseudomonadati</taxon>
        <taxon>Pseudomonadota</taxon>
        <taxon>Betaproteobacteria</taxon>
        <taxon>Burkholderiales</taxon>
        <taxon>Comamonadaceae</taxon>
        <taxon>Ramlibacter</taxon>
    </lineage>
</organism>
<dbReference type="InterPro" id="IPR055140">
    <property type="entry name" value="Thiolase_C_2"/>
</dbReference>
<comment type="caution">
    <text evidence="2">The sequence shown here is derived from an EMBL/GenBank/DDBJ whole genome shotgun (WGS) entry which is preliminary data.</text>
</comment>
<dbReference type="PANTHER" id="PTHR42870">
    <property type="entry name" value="ACETYL-COA C-ACETYLTRANSFERASE"/>
    <property type="match status" value="1"/>
</dbReference>
<reference evidence="2 3" key="1">
    <citation type="submission" date="2019-03" db="EMBL/GenBank/DDBJ databases">
        <title>Ramlibacter henchirensis DSM 14656, whole genome shotgun sequence.</title>
        <authorList>
            <person name="Zhang X."/>
            <person name="Feng G."/>
            <person name="Zhu H."/>
        </authorList>
    </citation>
    <scope>NUCLEOTIDE SEQUENCE [LARGE SCALE GENOMIC DNA]</scope>
    <source>
        <strain evidence="2 3">DSM 14656</strain>
    </source>
</reference>
<dbReference type="AlphaFoldDB" id="A0A4Z0BNW0"/>
<dbReference type="CDD" id="cd00829">
    <property type="entry name" value="SCP-x_thiolase"/>
    <property type="match status" value="1"/>
</dbReference>
<proteinExistence type="predicted"/>
<sequence length="390" mass="42123">MMARRLSYEGVAVAVPVTVPYVRYSTRAAHWFIGQALERLVKASGLRKDQIDGLTVSSFSLAPDTAVGVTQHLGVTPRWLDHIPTGGASGVMSLRRAARAVQAGDADVVACIAADTNHVESFRLTLGAFSNFARDASYPYGSGGPNSIFAFITSNYMRTYGATREDFGRIAVAQRTNALQNPNALFKKPLTMDEYMGARSISDPIHLFDCVMPCAGAEAFLVMREERARDLGLPHVLVRGAIERHNAYAEDPVMVRGGWRMDRDDLYAQAGAKPADVDFIQTYDDYPVIVMLQFEDLGFCEKGEGPAFVREQSLTFDGSFPNNTTGGQLSCGQAGAAGGFLGMTEAIRQLTDQAGSRAVRDAKLGLVTGFGMVTYDRCLCTGAVLLGRSS</sequence>
<dbReference type="SUPFAM" id="SSF53901">
    <property type="entry name" value="Thiolase-like"/>
    <property type="match status" value="1"/>
</dbReference>
<name>A0A4Z0BNW0_9BURK</name>
<evidence type="ECO:0000313" key="3">
    <source>
        <dbReference type="Proteomes" id="UP000298180"/>
    </source>
</evidence>
<keyword evidence="3" id="KW-1185">Reference proteome</keyword>
<dbReference type="Pfam" id="PF22691">
    <property type="entry name" value="Thiolase_C_1"/>
    <property type="match status" value="1"/>
</dbReference>
<dbReference type="InterPro" id="IPR002155">
    <property type="entry name" value="Thiolase"/>
</dbReference>
<accession>A0A4Z0BNW0</accession>
<dbReference type="Gene3D" id="3.40.47.10">
    <property type="match status" value="1"/>
</dbReference>
<dbReference type="PANTHER" id="PTHR42870:SF1">
    <property type="entry name" value="NON-SPECIFIC LIPID-TRANSFER PROTEIN-LIKE 2"/>
    <property type="match status" value="1"/>
</dbReference>
<dbReference type="GO" id="GO:0003988">
    <property type="term" value="F:acetyl-CoA C-acyltransferase activity"/>
    <property type="evidence" value="ECO:0007669"/>
    <property type="project" value="UniProtKB-ARBA"/>
</dbReference>
<evidence type="ECO:0000259" key="1">
    <source>
        <dbReference type="Pfam" id="PF22691"/>
    </source>
</evidence>